<evidence type="ECO:0000313" key="1">
    <source>
        <dbReference type="EMBL" id="JAD59495.1"/>
    </source>
</evidence>
<reference evidence="1" key="1">
    <citation type="submission" date="2014-09" db="EMBL/GenBank/DDBJ databases">
        <authorList>
            <person name="Magalhaes I.L.F."/>
            <person name="Oliveira U."/>
            <person name="Santos F.R."/>
            <person name="Vidigal T.H.D.A."/>
            <person name="Brescovit A.D."/>
            <person name="Santos A.J."/>
        </authorList>
    </citation>
    <scope>NUCLEOTIDE SEQUENCE</scope>
    <source>
        <tissue evidence="1">Shoot tissue taken approximately 20 cm above the soil surface</tissue>
    </source>
</reference>
<accession>A0A0A9BE32</accession>
<dbReference type="AlphaFoldDB" id="A0A0A9BE32"/>
<dbReference type="EMBL" id="GBRH01238400">
    <property type="protein sequence ID" value="JAD59495.1"/>
    <property type="molecule type" value="Transcribed_RNA"/>
</dbReference>
<reference evidence="1" key="2">
    <citation type="journal article" date="2015" name="Data Brief">
        <title>Shoot transcriptome of the giant reed, Arundo donax.</title>
        <authorList>
            <person name="Barrero R.A."/>
            <person name="Guerrero F.D."/>
            <person name="Moolhuijzen P."/>
            <person name="Goolsby J.A."/>
            <person name="Tidwell J."/>
            <person name="Bellgard S.E."/>
            <person name="Bellgard M.I."/>
        </authorList>
    </citation>
    <scope>NUCLEOTIDE SEQUENCE</scope>
    <source>
        <tissue evidence="1">Shoot tissue taken approximately 20 cm above the soil surface</tissue>
    </source>
</reference>
<organism evidence="1">
    <name type="scientific">Arundo donax</name>
    <name type="common">Giant reed</name>
    <name type="synonym">Donax arundinaceus</name>
    <dbReference type="NCBI Taxonomy" id="35708"/>
    <lineage>
        <taxon>Eukaryota</taxon>
        <taxon>Viridiplantae</taxon>
        <taxon>Streptophyta</taxon>
        <taxon>Embryophyta</taxon>
        <taxon>Tracheophyta</taxon>
        <taxon>Spermatophyta</taxon>
        <taxon>Magnoliopsida</taxon>
        <taxon>Liliopsida</taxon>
        <taxon>Poales</taxon>
        <taxon>Poaceae</taxon>
        <taxon>PACMAD clade</taxon>
        <taxon>Arundinoideae</taxon>
        <taxon>Arundineae</taxon>
        <taxon>Arundo</taxon>
    </lineage>
</organism>
<sequence>MLIFLHSRQMQVCKERHSVIYKHHLSTSILIHSGCANVTAYLNLEI</sequence>
<name>A0A0A9BE32_ARUDO</name>
<protein>
    <submittedName>
        <fullName evidence="1">Uncharacterized protein</fullName>
    </submittedName>
</protein>
<proteinExistence type="predicted"/>